<evidence type="ECO:0000259" key="4">
    <source>
        <dbReference type="PROSITE" id="PS50961"/>
    </source>
</evidence>
<dbReference type="InterPro" id="IPR006630">
    <property type="entry name" value="La_HTH"/>
</dbReference>
<evidence type="ECO:0000313" key="6">
    <source>
        <dbReference type="Proteomes" id="UP000652761"/>
    </source>
</evidence>
<feature type="region of interest" description="Disordered" evidence="3">
    <location>
        <begin position="1"/>
        <end position="110"/>
    </location>
</feature>
<feature type="compositionally biased region" description="Low complexity" evidence="3">
    <location>
        <begin position="152"/>
        <end position="168"/>
    </location>
</feature>
<dbReference type="Gene3D" id="1.10.10.10">
    <property type="entry name" value="Winged helix-like DNA-binding domain superfamily/Winged helix DNA-binding domain"/>
    <property type="match status" value="1"/>
</dbReference>
<feature type="compositionally biased region" description="Polar residues" evidence="3">
    <location>
        <begin position="233"/>
        <end position="243"/>
    </location>
</feature>
<feature type="compositionally biased region" description="Polar residues" evidence="3">
    <location>
        <begin position="169"/>
        <end position="189"/>
    </location>
</feature>
<dbReference type="GO" id="GO:0003723">
    <property type="term" value="F:RNA binding"/>
    <property type="evidence" value="ECO:0007669"/>
    <property type="project" value="UniProtKB-UniRule"/>
</dbReference>
<keyword evidence="1 2" id="KW-0694">RNA-binding</keyword>
<gene>
    <name evidence="5" type="ORF">Taro_044379</name>
</gene>
<comment type="caution">
    <text evidence="5">The sequence shown here is derived from an EMBL/GenBank/DDBJ whole genome shotgun (WGS) entry which is preliminary data.</text>
</comment>
<accession>A0A843WLS1</accession>
<dbReference type="Proteomes" id="UP000652761">
    <property type="component" value="Unassembled WGS sequence"/>
</dbReference>
<sequence length="443" mass="45828">MAIATEPSPSPSPSPQLRRDTRHHPSPWSHVVRGEPEAAAPPSPSSEVIPPVEPSDRPSPTAPADDQAAGSPPEAAGAPDLSLPSDGGGGDGSAASAASSRGKKPAWNRLSNGVVEVGAVMGAVSWPALSEAAKASPRSSASDSGKGLSDGSASAAPAPANAITSSPPRQITKNTNFSSSARHASPTRQKSAKHCGSSSGGAITNNSSGALANGSAVPPTSAVMTEESLDKPVTSQPSSRDSNNNWDHGSRGGGGSPNSHGGNEHQRNYGSNRRGNNGGGGGAPYHNNFANRRGMERGGSDWNRSFSGGRDLQGQQQQPRAMTRPFLRPPPPGSAPFISPPPPVRPFSDGSTNFADVTSPFFYVPPHPSPESHGGMPFVGPPAMFYAAPDAQLRATLAKQIDYYFSPGNLCKDIYLRQNMDEEGWVSISLIASFNRVSCSYPF</sequence>
<keyword evidence="6" id="KW-1185">Reference proteome</keyword>
<evidence type="ECO:0000256" key="1">
    <source>
        <dbReference type="ARBA" id="ARBA00022884"/>
    </source>
</evidence>
<dbReference type="PANTHER" id="PTHR22792:SF132">
    <property type="entry name" value="LA-RELATED PROTEIN 1"/>
    <property type="match status" value="1"/>
</dbReference>
<name>A0A843WLS1_COLES</name>
<dbReference type="CDD" id="cd07323">
    <property type="entry name" value="LAM"/>
    <property type="match status" value="1"/>
</dbReference>
<protein>
    <recommendedName>
        <fullName evidence="4">HTH La-type RNA-binding domain-containing protein</fullName>
    </recommendedName>
</protein>
<dbReference type="InterPro" id="IPR036390">
    <property type="entry name" value="WH_DNA-bd_sf"/>
</dbReference>
<evidence type="ECO:0000313" key="5">
    <source>
        <dbReference type="EMBL" id="MQM11472.1"/>
    </source>
</evidence>
<dbReference type="PROSITE" id="PS50961">
    <property type="entry name" value="HTH_LA"/>
    <property type="match status" value="1"/>
</dbReference>
<evidence type="ECO:0000256" key="2">
    <source>
        <dbReference type="PROSITE-ProRule" id="PRU00332"/>
    </source>
</evidence>
<organism evidence="5 6">
    <name type="scientific">Colocasia esculenta</name>
    <name type="common">Wild taro</name>
    <name type="synonym">Arum esculentum</name>
    <dbReference type="NCBI Taxonomy" id="4460"/>
    <lineage>
        <taxon>Eukaryota</taxon>
        <taxon>Viridiplantae</taxon>
        <taxon>Streptophyta</taxon>
        <taxon>Embryophyta</taxon>
        <taxon>Tracheophyta</taxon>
        <taxon>Spermatophyta</taxon>
        <taxon>Magnoliopsida</taxon>
        <taxon>Liliopsida</taxon>
        <taxon>Araceae</taxon>
        <taxon>Aroideae</taxon>
        <taxon>Colocasieae</taxon>
        <taxon>Colocasia</taxon>
    </lineage>
</organism>
<feature type="region of interest" description="Disordered" evidence="3">
    <location>
        <begin position="130"/>
        <end position="326"/>
    </location>
</feature>
<feature type="compositionally biased region" description="Low complexity" evidence="3">
    <location>
        <begin position="68"/>
        <end position="79"/>
    </location>
</feature>
<dbReference type="SMART" id="SM00715">
    <property type="entry name" value="LA"/>
    <property type="match status" value="1"/>
</dbReference>
<evidence type="ECO:0000256" key="3">
    <source>
        <dbReference type="SAM" id="MobiDB-lite"/>
    </source>
</evidence>
<dbReference type="InterPro" id="IPR045180">
    <property type="entry name" value="La_dom_prot"/>
</dbReference>
<proteinExistence type="predicted"/>
<feature type="compositionally biased region" description="Polar residues" evidence="3">
    <location>
        <begin position="196"/>
        <end position="210"/>
    </location>
</feature>
<dbReference type="PANTHER" id="PTHR22792">
    <property type="entry name" value="LUPUS LA PROTEIN-RELATED"/>
    <property type="match status" value="1"/>
</dbReference>
<dbReference type="GO" id="GO:0005737">
    <property type="term" value="C:cytoplasm"/>
    <property type="evidence" value="ECO:0007669"/>
    <property type="project" value="UniProtKB-ARBA"/>
</dbReference>
<dbReference type="AlphaFoldDB" id="A0A843WLS1"/>
<dbReference type="EMBL" id="NMUH01004990">
    <property type="protein sequence ID" value="MQM11472.1"/>
    <property type="molecule type" value="Genomic_DNA"/>
</dbReference>
<reference evidence="5" key="1">
    <citation type="submission" date="2017-07" db="EMBL/GenBank/DDBJ databases">
        <title>Taro Niue Genome Assembly and Annotation.</title>
        <authorList>
            <person name="Atibalentja N."/>
            <person name="Keating K."/>
            <person name="Fields C.J."/>
        </authorList>
    </citation>
    <scope>NUCLEOTIDE SEQUENCE</scope>
    <source>
        <strain evidence="5">Niue_2</strain>
        <tissue evidence="5">Leaf</tissue>
    </source>
</reference>
<dbReference type="OrthoDB" id="340227at2759"/>
<dbReference type="Pfam" id="PF05383">
    <property type="entry name" value="La"/>
    <property type="match status" value="1"/>
</dbReference>
<dbReference type="InterPro" id="IPR036388">
    <property type="entry name" value="WH-like_DNA-bd_sf"/>
</dbReference>
<dbReference type="SUPFAM" id="SSF46785">
    <property type="entry name" value="Winged helix' DNA-binding domain"/>
    <property type="match status" value="1"/>
</dbReference>
<feature type="domain" description="HTH La-type RNA-binding" evidence="4">
    <location>
        <begin position="387"/>
        <end position="443"/>
    </location>
</feature>